<dbReference type="Gene3D" id="1.20.120.330">
    <property type="entry name" value="Nucleotidyltransferases domain 2"/>
    <property type="match status" value="1"/>
</dbReference>
<keyword evidence="2" id="KW-1185">Reference proteome</keyword>
<dbReference type="EMBL" id="JAENIG010000006">
    <property type="protein sequence ID" value="MBK1855483.1"/>
    <property type="molecule type" value="Genomic_DNA"/>
</dbReference>
<evidence type="ECO:0000313" key="1">
    <source>
        <dbReference type="EMBL" id="MBK1855483.1"/>
    </source>
</evidence>
<evidence type="ECO:0000313" key="2">
    <source>
        <dbReference type="Proteomes" id="UP000634206"/>
    </source>
</evidence>
<evidence type="ECO:0008006" key="3">
    <source>
        <dbReference type="Google" id="ProtNLM"/>
    </source>
</evidence>
<accession>A0AAE2SBM7</accession>
<name>A0AAE2SBM7_9BACT</name>
<dbReference type="InterPro" id="IPR038026">
    <property type="entry name" value="MtlR-like_sf"/>
</dbReference>
<dbReference type="SUPFAM" id="SSF158668">
    <property type="entry name" value="MtlR-like"/>
    <property type="match status" value="1"/>
</dbReference>
<reference evidence="1" key="1">
    <citation type="submission" date="2021-01" db="EMBL/GenBank/DDBJ databases">
        <title>Modified the classification status of verrucomicrobia.</title>
        <authorList>
            <person name="Feng X."/>
        </authorList>
    </citation>
    <scope>NUCLEOTIDE SEQUENCE</scope>
    <source>
        <strain evidence="1">5K15</strain>
    </source>
</reference>
<proteinExistence type="predicted"/>
<dbReference type="RefSeq" id="WP_309490095.1">
    <property type="nucleotide sequence ID" value="NZ_JAENIG010000006.1"/>
</dbReference>
<organism evidence="1 2">
    <name type="scientific">Oceaniferula flava</name>
    <dbReference type="NCBI Taxonomy" id="2800421"/>
    <lineage>
        <taxon>Bacteria</taxon>
        <taxon>Pseudomonadati</taxon>
        <taxon>Verrucomicrobiota</taxon>
        <taxon>Verrucomicrobiia</taxon>
        <taxon>Verrucomicrobiales</taxon>
        <taxon>Verrucomicrobiaceae</taxon>
        <taxon>Oceaniferula</taxon>
    </lineage>
</organism>
<dbReference type="AlphaFoldDB" id="A0AAE2SBM7"/>
<protein>
    <recommendedName>
        <fullName evidence="3">Mannitol repressor</fullName>
    </recommendedName>
</protein>
<gene>
    <name evidence="1" type="ORF">JIN83_10970</name>
</gene>
<dbReference type="Proteomes" id="UP000634206">
    <property type="component" value="Unassembled WGS sequence"/>
</dbReference>
<sequence>MKKSSPDYKTLNYFNEQIFDLSKSDREVAILGGAILEGFLYEFLKDVLVDSNFQKVKGLFDYPKPLSSFGNMLSLAFAFGHLSEEDFRGINSLKKIRNRAAHTMQTGDNDEFSFTDKYFRNCLNDFYPELDMTGFPDEIRDEVVGDVDKLIDNNARAVYRILFNYCVVGILGRKRRTSRITPPLAKIVRE</sequence>
<comment type="caution">
    <text evidence="1">The sequence shown here is derived from an EMBL/GenBank/DDBJ whole genome shotgun (WGS) entry which is preliminary data.</text>
</comment>